<dbReference type="AlphaFoldDB" id="A0A1Y2AT94"/>
<accession>A0A1Y2AT94</accession>
<evidence type="ECO:0000313" key="2">
    <source>
        <dbReference type="EMBL" id="ORY25716.1"/>
    </source>
</evidence>
<feature type="transmembrane region" description="Helical" evidence="1">
    <location>
        <begin position="49"/>
        <end position="71"/>
    </location>
</feature>
<reference evidence="2 3" key="1">
    <citation type="submission" date="2016-07" db="EMBL/GenBank/DDBJ databases">
        <title>Pervasive Adenine N6-methylation of Active Genes in Fungi.</title>
        <authorList>
            <consortium name="DOE Joint Genome Institute"/>
            <person name="Mondo S.J."/>
            <person name="Dannebaum R.O."/>
            <person name="Kuo R.C."/>
            <person name="Labutti K."/>
            <person name="Haridas S."/>
            <person name="Kuo A."/>
            <person name="Salamov A."/>
            <person name="Ahrendt S.R."/>
            <person name="Lipzen A."/>
            <person name="Sullivan W."/>
            <person name="Andreopoulos W.B."/>
            <person name="Clum A."/>
            <person name="Lindquist E."/>
            <person name="Daum C."/>
            <person name="Ramamoorthy G.K."/>
            <person name="Gryganskyi A."/>
            <person name="Culley D."/>
            <person name="Magnuson J.K."/>
            <person name="James T.Y."/>
            <person name="O'Malley M.A."/>
            <person name="Stajich J.E."/>
            <person name="Spatafora J.W."/>
            <person name="Visel A."/>
            <person name="Grigoriev I.V."/>
        </authorList>
    </citation>
    <scope>NUCLEOTIDE SEQUENCE [LARGE SCALE GENOMIC DNA]</scope>
    <source>
        <strain evidence="2 3">68-887.2</strain>
    </source>
</reference>
<name>A0A1Y2AT94_9TREE</name>
<gene>
    <name evidence="2" type="ORF">BCR39DRAFT_543064</name>
</gene>
<keyword evidence="3" id="KW-1185">Reference proteome</keyword>
<evidence type="ECO:0000313" key="3">
    <source>
        <dbReference type="Proteomes" id="UP000193986"/>
    </source>
</evidence>
<dbReference type="Proteomes" id="UP000193986">
    <property type="component" value="Unassembled WGS sequence"/>
</dbReference>
<keyword evidence="1" id="KW-0812">Transmembrane</keyword>
<dbReference type="InParanoid" id="A0A1Y2AT94"/>
<evidence type="ECO:0000256" key="1">
    <source>
        <dbReference type="SAM" id="Phobius"/>
    </source>
</evidence>
<protein>
    <submittedName>
        <fullName evidence="2">Uncharacterized protein</fullName>
    </submittedName>
</protein>
<comment type="caution">
    <text evidence="2">The sequence shown here is derived from an EMBL/GenBank/DDBJ whole genome shotgun (WGS) entry which is preliminary data.</text>
</comment>
<dbReference type="EMBL" id="MCFC01000054">
    <property type="protein sequence ID" value="ORY25716.1"/>
    <property type="molecule type" value="Genomic_DNA"/>
</dbReference>
<organism evidence="2 3">
    <name type="scientific">Naematelia encephala</name>
    <dbReference type="NCBI Taxonomy" id="71784"/>
    <lineage>
        <taxon>Eukaryota</taxon>
        <taxon>Fungi</taxon>
        <taxon>Dikarya</taxon>
        <taxon>Basidiomycota</taxon>
        <taxon>Agaricomycotina</taxon>
        <taxon>Tremellomycetes</taxon>
        <taxon>Tremellales</taxon>
        <taxon>Naemateliaceae</taxon>
        <taxon>Naematelia</taxon>
    </lineage>
</organism>
<keyword evidence="1" id="KW-0472">Membrane</keyword>
<sequence>MSKASSDMSQVQLRAEQEAPWFILQQMTGYSIRSPLRFSTRCSVSCRQLALAFPPILKWTTMIAVGFNIFCRQIHRPRQRS</sequence>
<keyword evidence="1" id="KW-1133">Transmembrane helix</keyword>
<proteinExistence type="predicted"/>